<evidence type="ECO:0000313" key="14">
    <source>
        <dbReference type="Proteomes" id="UP001054889"/>
    </source>
</evidence>
<dbReference type="CDD" id="cd09876">
    <property type="entry name" value="PIN_Nob1-like"/>
    <property type="match status" value="1"/>
</dbReference>
<evidence type="ECO:0000313" key="13">
    <source>
        <dbReference type="EMBL" id="GJM90004.1"/>
    </source>
</evidence>
<dbReference type="InterPro" id="IPR017117">
    <property type="entry name" value="Nob1_euk"/>
</dbReference>
<dbReference type="AlphaFoldDB" id="A0AAV5BW72"/>
<evidence type="ECO:0000256" key="6">
    <source>
        <dbReference type="ARBA" id="ARBA00022833"/>
    </source>
</evidence>
<dbReference type="GO" id="GO:0031981">
    <property type="term" value="C:nuclear lumen"/>
    <property type="evidence" value="ECO:0007669"/>
    <property type="project" value="UniProtKB-ARBA"/>
</dbReference>
<dbReference type="Proteomes" id="UP001054889">
    <property type="component" value="Unassembled WGS sequence"/>
</dbReference>
<reference evidence="13" key="1">
    <citation type="journal article" date="2018" name="DNA Res.">
        <title>Multiple hybrid de novo genome assembly of finger millet, an orphan allotetraploid crop.</title>
        <authorList>
            <person name="Hatakeyama M."/>
            <person name="Aluri S."/>
            <person name="Balachadran M.T."/>
            <person name="Sivarajan S.R."/>
            <person name="Patrignani A."/>
            <person name="Gruter S."/>
            <person name="Poveda L."/>
            <person name="Shimizu-Inatsugi R."/>
            <person name="Baeten J."/>
            <person name="Francoijs K.J."/>
            <person name="Nataraja K.N."/>
            <person name="Reddy Y.A.N."/>
            <person name="Phadnis S."/>
            <person name="Ravikumar R.L."/>
            <person name="Schlapbach R."/>
            <person name="Sreeman S.M."/>
            <person name="Shimizu K.K."/>
        </authorList>
    </citation>
    <scope>NUCLEOTIDE SEQUENCE</scope>
</reference>
<comment type="caution">
    <text evidence="13">The sequence shown here is derived from an EMBL/GenBank/DDBJ whole genome shotgun (WGS) entry which is preliminary data.</text>
</comment>
<evidence type="ECO:0000256" key="1">
    <source>
        <dbReference type="ARBA" id="ARBA00004123"/>
    </source>
</evidence>
<evidence type="ECO:0000256" key="5">
    <source>
        <dbReference type="ARBA" id="ARBA00022801"/>
    </source>
</evidence>
<feature type="binding site" evidence="9">
    <location>
        <position position="438"/>
    </location>
    <ligand>
        <name>Zn(2+)</name>
        <dbReference type="ChEBI" id="CHEBI:29105"/>
    </ligand>
</feature>
<dbReference type="GO" id="GO:0046872">
    <property type="term" value="F:metal ion binding"/>
    <property type="evidence" value="ECO:0007669"/>
    <property type="project" value="UniProtKB-UniRule"/>
</dbReference>
<dbReference type="InterPro" id="IPR039907">
    <property type="entry name" value="NOB1"/>
</dbReference>
<feature type="region of interest" description="Disordered" evidence="10">
    <location>
        <begin position="285"/>
        <end position="333"/>
    </location>
</feature>
<sequence>MEAWPPLAPAPAAAATSGDAAPARPAAGAWGAPASAQRKVVAEESAAQAVSRLVASCANSSGVAVAVVDANAVISGGGALSTTADRLVTVPEVLEEVRDAVARRRLALLATPVETVEPAPEFVKKVAKFAKETGDLQTLSDVDIKIIALAYMLEAEVYGTDHLREHPPPLREVNVKNLGEAPLPGWGSNVPNLKEWEDLDEMSEAGRDINSRILPLKDLENEDIPMSETNSICETQEDSEIQPSKKDACVAWEDDENNEGWSPAVSRSTHRRYLRRKAWRDALKESGDSVEASSVAPSVEDDRVPSDHDGNGDNVTCDGPSSVPEKTDSSAGNEAEIAAERLHSDQVVSGNGTDACTKELENLNIKSETKGGDDAHSIDDASSEQSWTLRSLSESTVACVTSDYAMQNVILQIGLRLLAPGGMQIRRLHRWVLRCHACYKVTQEVGKIFCPKCGNGGTLRKVSVTVGENGITMASRRPRITLRGTKFSLPMPQGGRDSVTKNPILREDQLPQKVLHPESKKSSKKEDDFLGVDDIFSHSGDKKAPLKPPVRKALAMFSGKRNPNDNHFSRKKH</sequence>
<evidence type="ECO:0000256" key="2">
    <source>
        <dbReference type="ARBA" id="ARBA00005858"/>
    </source>
</evidence>
<accession>A0AAV5BW72</accession>
<dbReference type="Gene3D" id="3.40.50.1010">
    <property type="entry name" value="5'-nuclease"/>
    <property type="match status" value="1"/>
</dbReference>
<feature type="binding site" evidence="9">
    <location>
        <position position="453"/>
    </location>
    <ligand>
        <name>Zn(2+)</name>
        <dbReference type="ChEBI" id="CHEBI:29105"/>
    </ligand>
</feature>
<keyword evidence="7 8" id="KW-0539">Nucleus</keyword>
<evidence type="ECO:0000256" key="10">
    <source>
        <dbReference type="SAM" id="MobiDB-lite"/>
    </source>
</evidence>
<dbReference type="GO" id="GO:0030490">
    <property type="term" value="P:maturation of SSU-rRNA"/>
    <property type="evidence" value="ECO:0007669"/>
    <property type="project" value="TreeGrafter"/>
</dbReference>
<dbReference type="InterPro" id="IPR014881">
    <property type="entry name" value="NOB1_Zn-bd"/>
</dbReference>
<evidence type="ECO:0000256" key="7">
    <source>
        <dbReference type="ARBA" id="ARBA00023242"/>
    </source>
</evidence>
<comment type="similarity">
    <text evidence="2 8">Belongs to the NOB1 family.</text>
</comment>
<keyword evidence="6 8" id="KW-0862">Zinc</keyword>
<gene>
    <name evidence="13" type="primary">ga06240</name>
    <name evidence="13" type="ORF">PR202_ga06240</name>
</gene>
<feature type="compositionally biased region" description="Basic and acidic residues" evidence="10">
    <location>
        <begin position="504"/>
        <end position="528"/>
    </location>
</feature>
<feature type="region of interest" description="Disordered" evidence="10">
    <location>
        <begin position="1"/>
        <end position="28"/>
    </location>
</feature>
<feature type="binding site" evidence="9">
    <location>
        <position position="450"/>
    </location>
    <ligand>
        <name>Zn(2+)</name>
        <dbReference type="ChEBI" id="CHEBI:29105"/>
    </ligand>
</feature>
<dbReference type="InterPro" id="IPR036283">
    <property type="entry name" value="NOB1_Zf-like_sf"/>
</dbReference>
<dbReference type="GO" id="GO:0005737">
    <property type="term" value="C:cytoplasm"/>
    <property type="evidence" value="ECO:0007669"/>
    <property type="project" value="UniProtKB-ARBA"/>
</dbReference>
<proteinExistence type="inferred from homology"/>
<name>A0AAV5BW72_ELECO</name>
<dbReference type="GO" id="GO:0004521">
    <property type="term" value="F:RNA endonuclease activity"/>
    <property type="evidence" value="ECO:0007669"/>
    <property type="project" value="UniProtKB-UniRule"/>
</dbReference>
<protein>
    <submittedName>
        <fullName evidence="13">Uncharacterized protein</fullName>
    </submittedName>
</protein>
<dbReference type="PANTHER" id="PTHR12814">
    <property type="entry name" value="RNA-BINDING PROTEIN NOB1"/>
    <property type="match status" value="1"/>
</dbReference>
<dbReference type="FunFam" id="3.40.50.1010:FF:000020">
    <property type="entry name" value="20S-pre-rRNA D-site endonuclease NOB1"/>
    <property type="match status" value="1"/>
</dbReference>
<reference evidence="13" key="2">
    <citation type="submission" date="2021-12" db="EMBL/GenBank/DDBJ databases">
        <title>Resequencing data analysis of finger millet.</title>
        <authorList>
            <person name="Hatakeyama M."/>
            <person name="Aluri S."/>
            <person name="Balachadran M.T."/>
            <person name="Sivarajan S.R."/>
            <person name="Poveda L."/>
            <person name="Shimizu-Inatsugi R."/>
            <person name="Schlapbach R."/>
            <person name="Sreeman S.M."/>
            <person name="Shimizu K.K."/>
        </authorList>
    </citation>
    <scope>NUCLEOTIDE SEQUENCE</scope>
</reference>
<feature type="domain" description="Nin one binding (NOB1) Zn-ribbon-like" evidence="11">
    <location>
        <begin position="425"/>
        <end position="495"/>
    </location>
</feature>
<organism evidence="13 14">
    <name type="scientific">Eleusine coracana subsp. coracana</name>
    <dbReference type="NCBI Taxonomy" id="191504"/>
    <lineage>
        <taxon>Eukaryota</taxon>
        <taxon>Viridiplantae</taxon>
        <taxon>Streptophyta</taxon>
        <taxon>Embryophyta</taxon>
        <taxon>Tracheophyta</taxon>
        <taxon>Spermatophyta</taxon>
        <taxon>Magnoliopsida</taxon>
        <taxon>Liliopsida</taxon>
        <taxon>Poales</taxon>
        <taxon>Poaceae</taxon>
        <taxon>PACMAD clade</taxon>
        <taxon>Chloridoideae</taxon>
        <taxon>Cynodonteae</taxon>
        <taxon>Eleusininae</taxon>
        <taxon>Eleusine</taxon>
    </lineage>
</organism>
<dbReference type="PANTHER" id="PTHR12814:SF2">
    <property type="entry name" value="RNA-BINDING PROTEIN NOB1"/>
    <property type="match status" value="1"/>
</dbReference>
<dbReference type="Pfam" id="PF17146">
    <property type="entry name" value="PIN_6"/>
    <property type="match status" value="1"/>
</dbReference>
<dbReference type="PIRSF" id="PIRSF037125">
    <property type="entry name" value="D-site_20S_pre-rRNA_nuclease"/>
    <property type="match status" value="1"/>
</dbReference>
<evidence type="ECO:0000256" key="3">
    <source>
        <dbReference type="ARBA" id="ARBA00022722"/>
    </source>
</evidence>
<evidence type="ECO:0000256" key="4">
    <source>
        <dbReference type="ARBA" id="ARBA00022723"/>
    </source>
</evidence>
<evidence type="ECO:0000256" key="8">
    <source>
        <dbReference type="PIRNR" id="PIRNR037125"/>
    </source>
</evidence>
<dbReference type="SUPFAM" id="SSF144206">
    <property type="entry name" value="NOB1 zinc finger-like"/>
    <property type="match status" value="1"/>
</dbReference>
<comment type="subcellular location">
    <subcellularLocation>
        <location evidence="1">Nucleus</location>
    </subcellularLocation>
</comment>
<keyword evidence="4 8" id="KW-0479">Metal-binding</keyword>
<evidence type="ECO:0000256" key="9">
    <source>
        <dbReference type="PIRSR" id="PIRSR037125-1"/>
    </source>
</evidence>
<keyword evidence="3" id="KW-0540">Nuclease</keyword>
<feature type="compositionally biased region" description="Basic and acidic residues" evidence="10">
    <location>
        <begin position="562"/>
        <end position="573"/>
    </location>
</feature>
<evidence type="ECO:0000259" key="12">
    <source>
        <dbReference type="Pfam" id="PF17146"/>
    </source>
</evidence>
<feature type="compositionally biased region" description="Basic and acidic residues" evidence="10">
    <location>
        <begin position="535"/>
        <end position="544"/>
    </location>
</feature>
<feature type="binding site" evidence="9">
    <location>
        <position position="435"/>
    </location>
    <ligand>
        <name>Zn(2+)</name>
        <dbReference type="ChEBI" id="CHEBI:29105"/>
    </ligand>
</feature>
<feature type="compositionally biased region" description="Basic and acidic residues" evidence="10">
    <location>
        <begin position="300"/>
        <end position="311"/>
    </location>
</feature>
<dbReference type="GO" id="GO:0030688">
    <property type="term" value="C:preribosome, small subunit precursor"/>
    <property type="evidence" value="ECO:0007669"/>
    <property type="project" value="TreeGrafter"/>
</dbReference>
<dbReference type="InterPro" id="IPR033411">
    <property type="entry name" value="Ribonuclease_PIN"/>
</dbReference>
<keyword evidence="14" id="KW-1185">Reference proteome</keyword>
<dbReference type="Gene3D" id="6.20.210.10">
    <property type="entry name" value="Nin one binding (NOB1), Zn-ribbon-like"/>
    <property type="match status" value="1"/>
</dbReference>
<feature type="compositionally biased region" description="Low complexity" evidence="10">
    <location>
        <begin position="289"/>
        <end position="298"/>
    </location>
</feature>
<keyword evidence="5" id="KW-0378">Hydrolase</keyword>
<dbReference type="Pfam" id="PF08772">
    <property type="entry name" value="Zn_ribbon_NOB1"/>
    <property type="match status" value="1"/>
</dbReference>
<dbReference type="EMBL" id="BQKI01000003">
    <property type="protein sequence ID" value="GJM90004.1"/>
    <property type="molecule type" value="Genomic_DNA"/>
</dbReference>
<feature type="region of interest" description="Disordered" evidence="10">
    <location>
        <begin position="485"/>
        <end position="573"/>
    </location>
</feature>
<evidence type="ECO:0000259" key="11">
    <source>
        <dbReference type="Pfam" id="PF08772"/>
    </source>
</evidence>
<dbReference type="GO" id="GO:0016787">
    <property type="term" value="F:hydrolase activity"/>
    <property type="evidence" value="ECO:0007669"/>
    <property type="project" value="UniProtKB-KW"/>
</dbReference>
<feature type="domain" description="Ribonuclease PIN" evidence="12">
    <location>
        <begin position="67"/>
        <end position="153"/>
    </location>
</feature>